<evidence type="ECO:0000259" key="1">
    <source>
        <dbReference type="Pfam" id="PF08279"/>
    </source>
</evidence>
<evidence type="ECO:0000313" key="3">
    <source>
        <dbReference type="Proteomes" id="UP000003643"/>
    </source>
</evidence>
<proteinExistence type="predicted"/>
<dbReference type="InterPro" id="IPR036388">
    <property type="entry name" value="WH-like_DNA-bd_sf"/>
</dbReference>
<comment type="caution">
    <text evidence="2">The sequence shown here is derived from an EMBL/GenBank/DDBJ whole genome shotgun (WGS) entry which is preliminary data.</text>
</comment>
<dbReference type="Gene3D" id="1.10.10.10">
    <property type="entry name" value="Winged helix-like DNA-binding domain superfamily/Winged helix DNA-binding domain"/>
    <property type="match status" value="1"/>
</dbReference>
<gene>
    <name evidence="2" type="ORF">HMPREF0397_0151</name>
</gene>
<protein>
    <recommendedName>
        <fullName evidence="1">Helix-turn-helix type 11 domain-containing protein</fullName>
    </recommendedName>
</protein>
<dbReference type="Proteomes" id="UP000003643">
    <property type="component" value="Unassembled WGS sequence"/>
</dbReference>
<dbReference type="Pfam" id="PF08279">
    <property type="entry name" value="HTH_11"/>
    <property type="match status" value="1"/>
</dbReference>
<organism evidence="2 3">
    <name type="scientific">Fusobacterium nucleatum subsp. nucleatum (strain ATCC 23726 / VPI 4351)</name>
    <dbReference type="NCBI Taxonomy" id="525283"/>
    <lineage>
        <taxon>Bacteria</taxon>
        <taxon>Fusobacteriati</taxon>
        <taxon>Fusobacteriota</taxon>
        <taxon>Fusobacteriia</taxon>
        <taxon>Fusobacteriales</taxon>
        <taxon>Fusobacteriaceae</taxon>
        <taxon>Fusobacterium</taxon>
    </lineage>
</organism>
<reference evidence="2 3" key="1">
    <citation type="submission" date="2010-04" db="EMBL/GenBank/DDBJ databases">
        <authorList>
            <person name="Qin X."/>
            <person name="Bachman B."/>
            <person name="Battles P."/>
            <person name="Bell A."/>
            <person name="Bess C."/>
            <person name="Bickham C."/>
            <person name="Chaboub L."/>
            <person name="Chen D."/>
            <person name="Coyle M."/>
            <person name="Deiros D.R."/>
            <person name="Dinh H."/>
            <person name="Forbes L."/>
            <person name="Fowler G."/>
            <person name="Francisco L."/>
            <person name="Fu Q."/>
            <person name="Gubbala S."/>
            <person name="Hale W."/>
            <person name="Han Y."/>
            <person name="Hemphill L."/>
            <person name="Highlander S.K."/>
            <person name="Hirani K."/>
            <person name="Hogues M."/>
            <person name="Jackson L."/>
            <person name="Jakkamsetti A."/>
            <person name="Javaid M."/>
            <person name="Jiang H."/>
            <person name="Korchina V."/>
            <person name="Kovar C."/>
            <person name="Lara F."/>
            <person name="Lee S."/>
            <person name="Mata R."/>
            <person name="Mathew T."/>
            <person name="Moen C."/>
            <person name="Morales K."/>
            <person name="Munidasa M."/>
            <person name="Nazareth L."/>
            <person name="Ngo R."/>
            <person name="Nguyen L."/>
            <person name="Okwuonu G."/>
            <person name="Ongeri F."/>
            <person name="Patil S."/>
            <person name="Petrosino J."/>
            <person name="Pham C."/>
            <person name="Pham P."/>
            <person name="Pu L.-L."/>
            <person name="Puazo M."/>
            <person name="Raj R."/>
            <person name="Reid J."/>
            <person name="Rouhana J."/>
            <person name="Saada N."/>
            <person name="Shang Y."/>
            <person name="Simmons D."/>
            <person name="Thornton R."/>
            <person name="Warren J."/>
            <person name="Weissenberger G."/>
            <person name="Zhang J."/>
            <person name="Zhang L."/>
            <person name="Zhou C."/>
            <person name="Zhu D."/>
            <person name="Muzny D."/>
            <person name="Worley K."/>
            <person name="Gibbs R."/>
        </authorList>
    </citation>
    <scope>NUCLEOTIDE SEQUENCE [LARGE SCALE GENOMIC DNA]</scope>
    <source>
        <strain evidence="3">ATCC 23726 / VPI 4351</strain>
    </source>
</reference>
<dbReference type="SUPFAM" id="SSF46785">
    <property type="entry name" value="Winged helix' DNA-binding domain"/>
    <property type="match status" value="1"/>
</dbReference>
<accession>D5RAB6</accession>
<sequence length="58" mass="6854">MKTILGLIKENSNITIKEIGLKLKVSRPTVYRDMKYLKENNILEYQESSKKGKWIIKK</sequence>
<dbReference type="RefSeq" id="WP_005901815.1">
    <property type="nucleotide sequence ID" value="NZ_ADVK01000008.1"/>
</dbReference>
<dbReference type="InterPro" id="IPR013196">
    <property type="entry name" value="HTH_11"/>
</dbReference>
<feature type="domain" description="Helix-turn-helix type 11" evidence="1">
    <location>
        <begin position="2"/>
        <end position="41"/>
    </location>
</feature>
<evidence type="ECO:0000313" key="2">
    <source>
        <dbReference type="EMBL" id="EFG96251.1"/>
    </source>
</evidence>
<dbReference type="EMBL" id="ADVK01000008">
    <property type="protein sequence ID" value="EFG96251.1"/>
    <property type="molecule type" value="Genomic_DNA"/>
</dbReference>
<dbReference type="InterPro" id="IPR036390">
    <property type="entry name" value="WH_DNA-bd_sf"/>
</dbReference>
<name>D5RAB6_FUSN2</name>
<dbReference type="AlphaFoldDB" id="D5RAB6"/>